<dbReference type="GO" id="GO:0004713">
    <property type="term" value="F:protein tyrosine kinase activity"/>
    <property type="evidence" value="ECO:0007669"/>
    <property type="project" value="TreeGrafter"/>
</dbReference>
<dbReference type="PANTHER" id="PTHR32309:SF13">
    <property type="entry name" value="FERRIC ENTEROBACTIN TRANSPORT PROTEIN FEPE"/>
    <property type="match status" value="1"/>
</dbReference>
<evidence type="ECO:0000256" key="1">
    <source>
        <dbReference type="ARBA" id="ARBA00004651"/>
    </source>
</evidence>
<feature type="domain" description="Polysaccharide chain length determinant N-terminal" evidence="8">
    <location>
        <begin position="5"/>
        <end position="96"/>
    </location>
</feature>
<evidence type="ECO:0000256" key="4">
    <source>
        <dbReference type="ARBA" id="ARBA00022692"/>
    </source>
</evidence>
<reference evidence="11" key="1">
    <citation type="submission" date="2017-02" db="EMBL/GenBank/DDBJ databases">
        <authorList>
            <person name="Varghese N."/>
            <person name="Submissions S."/>
        </authorList>
    </citation>
    <scope>NUCLEOTIDE SEQUENCE [LARGE SCALE GENOMIC DNA]</scope>
    <source>
        <strain evidence="11">DSM 16521</strain>
    </source>
</reference>
<evidence type="ECO:0000256" key="7">
    <source>
        <dbReference type="SAM" id="Phobius"/>
    </source>
</evidence>
<evidence type="ECO:0000256" key="2">
    <source>
        <dbReference type="ARBA" id="ARBA00006683"/>
    </source>
</evidence>
<feature type="transmembrane region" description="Helical" evidence="7">
    <location>
        <begin position="21"/>
        <end position="42"/>
    </location>
</feature>
<keyword evidence="6 7" id="KW-0472">Membrane</keyword>
<protein>
    <submittedName>
        <fullName evidence="10">Capsular polysaccharide biosynthesis protein</fullName>
    </submittedName>
</protein>
<organism evidence="10 11">
    <name type="scientific">Carboxydocella sporoproducens DSM 16521</name>
    <dbReference type="NCBI Taxonomy" id="1121270"/>
    <lineage>
        <taxon>Bacteria</taxon>
        <taxon>Bacillati</taxon>
        <taxon>Bacillota</taxon>
        <taxon>Clostridia</taxon>
        <taxon>Eubacteriales</taxon>
        <taxon>Clostridiales Family XVI. Incertae Sedis</taxon>
        <taxon>Carboxydocella</taxon>
    </lineage>
</organism>
<keyword evidence="5 7" id="KW-1133">Transmembrane helix</keyword>
<name>A0A1T4L6S0_9FIRM</name>
<dbReference type="RefSeq" id="WP_242946588.1">
    <property type="nucleotide sequence ID" value="NZ_FUXM01000001.1"/>
</dbReference>
<dbReference type="Proteomes" id="UP000189933">
    <property type="component" value="Unassembled WGS sequence"/>
</dbReference>
<evidence type="ECO:0000259" key="8">
    <source>
        <dbReference type="Pfam" id="PF02706"/>
    </source>
</evidence>
<evidence type="ECO:0000256" key="3">
    <source>
        <dbReference type="ARBA" id="ARBA00022475"/>
    </source>
</evidence>
<keyword evidence="3" id="KW-1003">Cell membrane</keyword>
<keyword evidence="4 7" id="KW-0812">Transmembrane</keyword>
<evidence type="ECO:0000313" key="11">
    <source>
        <dbReference type="Proteomes" id="UP000189933"/>
    </source>
</evidence>
<dbReference type="EMBL" id="FUXM01000001">
    <property type="protein sequence ID" value="SJZ50416.1"/>
    <property type="molecule type" value="Genomic_DNA"/>
</dbReference>
<gene>
    <name evidence="10" type="ORF">SAMN02745885_00053</name>
</gene>
<feature type="transmembrane region" description="Helical" evidence="7">
    <location>
        <begin position="174"/>
        <end position="195"/>
    </location>
</feature>
<proteinExistence type="inferred from homology"/>
<evidence type="ECO:0000313" key="10">
    <source>
        <dbReference type="EMBL" id="SJZ50416.1"/>
    </source>
</evidence>
<comment type="similarity">
    <text evidence="2">Belongs to the CpsC/CapA family.</text>
</comment>
<sequence length="224" mass="24987">MQLEEEIDLRELGQILWKHKLLLIVIPLIAVITSGILSFFVLPPVYEASATLLVNKGGQKLIRDDYTSLLAAKELVKTYNEIVKSRTVAEKVAQNLGGELKPEEIQEMLKVSLLKDTIMLTISAEDTNQERVAHLVNTVAYVFADQIKDMMAVDNVKVVDPAVRPEKPIKPKKALNMAMALVLGLMVAAGLIFLLEFLDDSLKTPEDVEKYLEIPVLGIIPRRD</sequence>
<comment type="subcellular location">
    <subcellularLocation>
        <location evidence="1">Cell membrane</location>
        <topology evidence="1">Multi-pass membrane protein</topology>
    </subcellularLocation>
</comment>
<feature type="domain" description="Tyrosine-protein kinase G-rich" evidence="9">
    <location>
        <begin position="146"/>
        <end position="194"/>
    </location>
</feature>
<dbReference type="Pfam" id="PF02706">
    <property type="entry name" value="Wzz"/>
    <property type="match status" value="1"/>
</dbReference>
<dbReference type="AlphaFoldDB" id="A0A1T4L6S0"/>
<keyword evidence="11" id="KW-1185">Reference proteome</keyword>
<accession>A0A1T4L6S0</accession>
<dbReference type="InterPro" id="IPR050445">
    <property type="entry name" value="Bact_polysacc_biosynth/exp"/>
</dbReference>
<dbReference type="InterPro" id="IPR003856">
    <property type="entry name" value="LPS_length_determ_N"/>
</dbReference>
<evidence type="ECO:0000259" key="9">
    <source>
        <dbReference type="Pfam" id="PF13807"/>
    </source>
</evidence>
<dbReference type="InterPro" id="IPR032807">
    <property type="entry name" value="GNVR"/>
</dbReference>
<dbReference type="PANTHER" id="PTHR32309">
    <property type="entry name" value="TYROSINE-PROTEIN KINASE"/>
    <property type="match status" value="1"/>
</dbReference>
<evidence type="ECO:0000256" key="5">
    <source>
        <dbReference type="ARBA" id="ARBA00022989"/>
    </source>
</evidence>
<dbReference type="Pfam" id="PF13807">
    <property type="entry name" value="GNVR"/>
    <property type="match status" value="1"/>
</dbReference>
<dbReference type="GO" id="GO:0005886">
    <property type="term" value="C:plasma membrane"/>
    <property type="evidence" value="ECO:0007669"/>
    <property type="project" value="UniProtKB-SubCell"/>
</dbReference>
<evidence type="ECO:0000256" key="6">
    <source>
        <dbReference type="ARBA" id="ARBA00023136"/>
    </source>
</evidence>